<evidence type="ECO:0000313" key="3">
    <source>
        <dbReference type="Proteomes" id="UP000679992"/>
    </source>
</evidence>
<protein>
    <recommendedName>
        <fullName evidence="1">Copper amine oxidase-like N-terminal domain-containing protein</fullName>
    </recommendedName>
</protein>
<organism evidence="2 3">
    <name type="scientific">Paenibacillus vini</name>
    <dbReference type="NCBI Taxonomy" id="1476024"/>
    <lineage>
        <taxon>Bacteria</taxon>
        <taxon>Bacillati</taxon>
        <taxon>Bacillota</taxon>
        <taxon>Bacilli</taxon>
        <taxon>Bacillales</taxon>
        <taxon>Paenibacillaceae</taxon>
        <taxon>Paenibacillus</taxon>
    </lineage>
</organism>
<dbReference type="RefSeq" id="WP_213653634.1">
    <property type="nucleotide sequence ID" value="NZ_BOSL01000001.1"/>
</dbReference>
<feature type="domain" description="Copper amine oxidase-like N-terminal" evidence="1">
    <location>
        <begin position="357"/>
        <end position="456"/>
    </location>
</feature>
<dbReference type="Gene3D" id="3.30.457.10">
    <property type="entry name" value="Copper amine oxidase-like, N-terminal domain"/>
    <property type="match status" value="1"/>
</dbReference>
<accession>A0ABQ4M661</accession>
<reference evidence="2 3" key="1">
    <citation type="submission" date="2021-03" db="EMBL/GenBank/DDBJ databases">
        <title>Antimicrobial resistance genes in bacteria isolated from Japanese honey, and their potential for conferring macrolide and lincosamide resistance in the American foulbrood pathogen Paenibacillus larvae.</title>
        <authorList>
            <person name="Okamoto M."/>
            <person name="Kumagai M."/>
            <person name="Kanamori H."/>
            <person name="Takamatsu D."/>
        </authorList>
    </citation>
    <scope>NUCLEOTIDE SEQUENCE [LARGE SCALE GENOMIC DNA]</scope>
    <source>
        <strain evidence="2 3">J42TS3</strain>
    </source>
</reference>
<comment type="caution">
    <text evidence="2">The sequence shown here is derived from an EMBL/GenBank/DDBJ whole genome shotgun (WGS) entry which is preliminary data.</text>
</comment>
<gene>
    <name evidence="2" type="ORF">J42TS3_04920</name>
</gene>
<dbReference type="InterPro" id="IPR012854">
    <property type="entry name" value="Cu_amine_oxidase-like_N"/>
</dbReference>
<dbReference type="EMBL" id="BOSL01000001">
    <property type="protein sequence ID" value="GIP51457.1"/>
    <property type="molecule type" value="Genomic_DNA"/>
</dbReference>
<dbReference type="InterPro" id="IPR036582">
    <property type="entry name" value="Mao_N_sf"/>
</dbReference>
<sequence>MKNLRFIVSFLVFIVLFGAIVGTFVYAVDPLQQYRKASYQPLFSGEQRYQNPGLAKNYKYDMVIIGSSMTENFIPSQVGETLGGNVLKLSTEGSTAKEQSMIADVAFGTGQVKKVLWGLDYFSLRENSVRDEQSFPFYLYDDNKLNDYKYIFNISNVKHAFGALFLPKDKYPQYRNLEKLNYWGGYAKYGADRVMTKWKEAWNSEQTTSVNEPSLDVVKQRFQDNILRLVKEHPEVEFTFYYPPYSVIRQQVWYSLNPERFANQMAMKKYMFEQFSAFDNVSIYDFQSDDSITYDLGVYKDLSHHSAEVNQRIAEEIAVGTNKVTAENVDQFNKDLEQQVQSLVINENGPLFSLTLTVDGQPASFQQIPTTSKDQVRVPLKDFAEGIGAEFIYDTAAKKATLTLGDKELVLSVNDPLASVNGEAVNLDSQPVIVKGRLVGPVVQLTQLLGGEITTTEVNGDPHFVNYDITF</sequence>
<dbReference type="Pfam" id="PF07833">
    <property type="entry name" value="Cu_amine_oxidN1"/>
    <property type="match status" value="1"/>
</dbReference>
<proteinExistence type="predicted"/>
<dbReference type="SUPFAM" id="SSF55383">
    <property type="entry name" value="Copper amine oxidase, domain N"/>
    <property type="match status" value="1"/>
</dbReference>
<evidence type="ECO:0000259" key="1">
    <source>
        <dbReference type="Pfam" id="PF07833"/>
    </source>
</evidence>
<keyword evidence="3" id="KW-1185">Reference proteome</keyword>
<dbReference type="Proteomes" id="UP000679992">
    <property type="component" value="Unassembled WGS sequence"/>
</dbReference>
<name>A0ABQ4M661_9BACL</name>
<evidence type="ECO:0000313" key="2">
    <source>
        <dbReference type="EMBL" id="GIP51457.1"/>
    </source>
</evidence>